<gene>
    <name evidence="12" type="ORF">JYP53_04235</name>
</gene>
<reference evidence="12 13" key="1">
    <citation type="submission" date="2021-02" db="EMBL/GenBank/DDBJ databases">
        <title>PHA producing bacteria isolated from coastal sediment in Guangdong, Shenzhen.</title>
        <authorList>
            <person name="Zheng W."/>
            <person name="Yu S."/>
            <person name="Huang Y."/>
        </authorList>
    </citation>
    <scope>NUCLEOTIDE SEQUENCE [LARGE SCALE GENOMIC DNA]</scope>
    <source>
        <strain evidence="12 13">TN21-5</strain>
    </source>
</reference>
<evidence type="ECO:0000256" key="5">
    <source>
        <dbReference type="ARBA" id="ARBA00023077"/>
    </source>
</evidence>
<evidence type="ECO:0000313" key="13">
    <source>
        <dbReference type="Proteomes" id="UP000664344"/>
    </source>
</evidence>
<evidence type="ECO:0000256" key="1">
    <source>
        <dbReference type="ARBA" id="ARBA00004571"/>
    </source>
</evidence>
<dbReference type="InterPro" id="IPR036942">
    <property type="entry name" value="Beta-barrel_TonB_sf"/>
</dbReference>
<dbReference type="Gene3D" id="2.170.130.10">
    <property type="entry name" value="TonB-dependent receptor, plug domain"/>
    <property type="match status" value="1"/>
</dbReference>
<comment type="similarity">
    <text evidence="8 9">Belongs to the TonB-dependent receptor family.</text>
</comment>
<dbReference type="Proteomes" id="UP000664344">
    <property type="component" value="Unassembled WGS sequence"/>
</dbReference>
<evidence type="ECO:0000259" key="11">
    <source>
        <dbReference type="Pfam" id="PF07715"/>
    </source>
</evidence>
<keyword evidence="5 9" id="KW-0798">TonB box</keyword>
<evidence type="ECO:0000313" key="12">
    <source>
        <dbReference type="EMBL" id="MBN7769113.1"/>
    </source>
</evidence>
<keyword evidence="6 8" id="KW-0472">Membrane</keyword>
<evidence type="ECO:0000256" key="8">
    <source>
        <dbReference type="PROSITE-ProRule" id="PRU01360"/>
    </source>
</evidence>
<dbReference type="SUPFAM" id="SSF56935">
    <property type="entry name" value="Porins"/>
    <property type="match status" value="1"/>
</dbReference>
<keyword evidence="4 8" id="KW-0812">Transmembrane</keyword>
<comment type="subcellular location">
    <subcellularLocation>
        <location evidence="1 8">Cell outer membrane</location>
        <topology evidence="1 8">Multi-pass membrane protein</topology>
    </subcellularLocation>
</comment>
<dbReference type="PROSITE" id="PS52016">
    <property type="entry name" value="TONB_DEPENDENT_REC_3"/>
    <property type="match status" value="1"/>
</dbReference>
<dbReference type="PANTHER" id="PTHR30069:SF27">
    <property type="entry name" value="BLL4766 PROTEIN"/>
    <property type="match status" value="1"/>
</dbReference>
<keyword evidence="13" id="KW-1185">Reference proteome</keyword>
<dbReference type="InterPro" id="IPR000531">
    <property type="entry name" value="Beta-barrel_TonB"/>
</dbReference>
<accession>A0ABS3BB74</accession>
<name>A0ABS3BB74_9GAMM</name>
<dbReference type="PANTHER" id="PTHR30069">
    <property type="entry name" value="TONB-DEPENDENT OUTER MEMBRANE RECEPTOR"/>
    <property type="match status" value="1"/>
</dbReference>
<dbReference type="Pfam" id="PF07715">
    <property type="entry name" value="Plug"/>
    <property type="match status" value="1"/>
</dbReference>
<comment type="caution">
    <text evidence="12">The sequence shown here is derived from an EMBL/GenBank/DDBJ whole genome shotgun (WGS) entry which is preliminary data.</text>
</comment>
<proteinExistence type="inferred from homology"/>
<feature type="domain" description="TonB-dependent receptor plug" evidence="11">
    <location>
        <begin position="71"/>
        <end position="179"/>
    </location>
</feature>
<keyword evidence="3 8" id="KW-1134">Transmembrane beta strand</keyword>
<evidence type="ECO:0000256" key="4">
    <source>
        <dbReference type="ARBA" id="ARBA00022692"/>
    </source>
</evidence>
<keyword evidence="7 8" id="KW-0998">Cell outer membrane</keyword>
<evidence type="ECO:0000256" key="2">
    <source>
        <dbReference type="ARBA" id="ARBA00022448"/>
    </source>
</evidence>
<keyword evidence="12" id="KW-0675">Receptor</keyword>
<dbReference type="Gene3D" id="2.40.170.20">
    <property type="entry name" value="TonB-dependent receptor, beta-barrel domain"/>
    <property type="match status" value="1"/>
</dbReference>
<evidence type="ECO:0000256" key="7">
    <source>
        <dbReference type="ARBA" id="ARBA00023237"/>
    </source>
</evidence>
<evidence type="ECO:0000256" key="6">
    <source>
        <dbReference type="ARBA" id="ARBA00023136"/>
    </source>
</evidence>
<dbReference type="Pfam" id="PF00593">
    <property type="entry name" value="TonB_dep_Rec_b-barrel"/>
    <property type="match status" value="1"/>
</dbReference>
<dbReference type="EMBL" id="JAFKDB010000008">
    <property type="protein sequence ID" value="MBN7769113.1"/>
    <property type="molecule type" value="Genomic_DNA"/>
</dbReference>
<evidence type="ECO:0000259" key="10">
    <source>
        <dbReference type="Pfam" id="PF00593"/>
    </source>
</evidence>
<dbReference type="InterPro" id="IPR037066">
    <property type="entry name" value="Plug_dom_sf"/>
</dbReference>
<organism evidence="12 13">
    <name type="scientific">Marinobacter daepoensis</name>
    <dbReference type="NCBI Taxonomy" id="262077"/>
    <lineage>
        <taxon>Bacteria</taxon>
        <taxon>Pseudomonadati</taxon>
        <taxon>Pseudomonadota</taxon>
        <taxon>Gammaproteobacteria</taxon>
        <taxon>Pseudomonadales</taxon>
        <taxon>Marinobacteraceae</taxon>
        <taxon>Marinobacter</taxon>
    </lineage>
</organism>
<evidence type="ECO:0000256" key="9">
    <source>
        <dbReference type="RuleBase" id="RU003357"/>
    </source>
</evidence>
<dbReference type="InterPro" id="IPR039426">
    <property type="entry name" value="TonB-dep_rcpt-like"/>
</dbReference>
<evidence type="ECO:0000256" key="3">
    <source>
        <dbReference type="ARBA" id="ARBA00022452"/>
    </source>
</evidence>
<feature type="domain" description="TonB-dependent receptor-like beta-barrel" evidence="10">
    <location>
        <begin position="250"/>
        <end position="658"/>
    </location>
</feature>
<sequence>MPITNYQDAKRPVPFPLSKYFWVPVSLATALFMASGPRAAQALPPEFSTDLSGLNTEIPEVLTTTRLRQPKTRVPGSTTVIEGDLIRDLGIKNLYEVFRLVPGMVVNFVASHQPVTTYHGTVHYEQRRMQVLVDGRTAHRATLSDMDWETMPVPLELIERIEVARGPNSAAYGINAFLGSINIITRDPSDSSNLETTITSGSRGYLRSFASTGNGSSNYDWRLSFEKRKFDGFDYQVDDGQRFPFRDGHDINSFLYDSRFNFNRQSNLEFRAGVVDGVKYQDRNKTGELNPLEHPDVDVRDFYLQGKLNHSLSEQHFFHVQASVENFDRRIEYPVSFPDSIAQCLSSNTPIFEYTDVGGNPEQLCLNPQGGPDLYADVNANSEDTRLELEFQDTLLVSDNLKFVSGAGFRKDIFRSDTYFNGRGNNYQSRVFGNVEYSPKTWLTLNAGGNWERTSTTDDSYFSPRLATNFILNHNHAIRIVYSQAVRTPDGFEQDPDWGYTLYNVRPELYSNLEGRRITINDVVEEPQRLTLGNHLEEERLTSQEISYFGQFPLEQALLSLEIRVFRDELRDMISGVIQLQEWTIDNNVEADQKGFELEATLDFPGTRLRASYGYMDQDTRYTGGPILNRDGTINENEQRYQTELLERLSVRHSGSLAVIQDLPLGLKWSGAFYWADEFKTHFERFDTRLVKQVVQPRYTAELAFTMQHYLNRDPELSSDNNIKDANQFFVEAGIRF</sequence>
<keyword evidence="2 8" id="KW-0813">Transport</keyword>
<protein>
    <submittedName>
        <fullName evidence="12">TonB-dependent receptor</fullName>
    </submittedName>
</protein>
<dbReference type="InterPro" id="IPR012910">
    <property type="entry name" value="Plug_dom"/>
</dbReference>